<evidence type="ECO:0000313" key="1">
    <source>
        <dbReference type="EMBL" id="MFD1421591.1"/>
    </source>
</evidence>
<dbReference type="Proteomes" id="UP001597188">
    <property type="component" value="Unassembled WGS sequence"/>
</dbReference>
<protein>
    <recommendedName>
        <fullName evidence="3">Mga helix-turn-helix domain-containing protein</fullName>
    </recommendedName>
</protein>
<proteinExistence type="predicted"/>
<sequence>MDEKLLGEHFQIFETFILRVLVIQDTDLFALKQGLKNSIFQFKGMNLNALKKVIDYYQSDGLSELPADDEVKFIMKNLTYDTTKKLFSSKNEYVRSLFGHYYAEQNRVELELQKQYSSLLVTACSMFEILIGSLLDFELINVYQQSAYVAKRKVSFERVLAAGSVQKLHTELVQEYIQQLQYASVLVWLNDYLKICTKEKVPIERQTQLKSIAKQVAEIFELRNIIVHNDGIVTQRYQQLNGKTTVGEQVSLNEKQFLFRLDQLLDLGIELFLLNLEKGKQYYQWQYRQWLNGLFVDYLRTQPLSAKRVYEFLVTKLFSETANLDFLTMNPDSTDYNWQLQMYEECITFMINRQLSIDFSGTQSATKQPEAELFLNSDFKTENTKFDIWRALKSGNDDTLTEAAIVFLSQMPNKQMRFNALSQPVFDRIRTLPNFDSYLKKLKYTD</sequence>
<dbReference type="EMBL" id="JBHTOJ010000043">
    <property type="protein sequence ID" value="MFD1421591.1"/>
    <property type="molecule type" value="Genomic_DNA"/>
</dbReference>
<comment type="caution">
    <text evidence="1">The sequence shown here is derived from an EMBL/GenBank/DDBJ whole genome shotgun (WGS) entry which is preliminary data.</text>
</comment>
<gene>
    <name evidence="1" type="ORF">ACFQ5L_11645</name>
</gene>
<evidence type="ECO:0008006" key="3">
    <source>
        <dbReference type="Google" id="ProtNLM"/>
    </source>
</evidence>
<reference evidence="2" key="1">
    <citation type="journal article" date="2019" name="Int. J. Syst. Evol. Microbiol.">
        <title>The Global Catalogue of Microorganisms (GCM) 10K type strain sequencing project: providing services to taxonomists for standard genome sequencing and annotation.</title>
        <authorList>
            <consortium name="The Broad Institute Genomics Platform"/>
            <consortium name="The Broad Institute Genome Sequencing Center for Infectious Disease"/>
            <person name="Wu L."/>
            <person name="Ma J."/>
        </authorList>
    </citation>
    <scope>NUCLEOTIDE SEQUENCE [LARGE SCALE GENOMIC DNA]</scope>
    <source>
        <strain evidence="2">CCM 8931</strain>
    </source>
</reference>
<name>A0ABW4C2Y3_9LACO</name>
<dbReference type="RefSeq" id="WP_137635752.1">
    <property type="nucleotide sequence ID" value="NZ_BJDL01000026.1"/>
</dbReference>
<accession>A0ABW4C2Y3</accession>
<keyword evidence="2" id="KW-1185">Reference proteome</keyword>
<organism evidence="1 2">
    <name type="scientific">Lactiplantibacillus songbeiensis</name>
    <dbReference type="NCBI Taxonomy" id="2559920"/>
    <lineage>
        <taxon>Bacteria</taxon>
        <taxon>Bacillati</taxon>
        <taxon>Bacillota</taxon>
        <taxon>Bacilli</taxon>
        <taxon>Lactobacillales</taxon>
        <taxon>Lactobacillaceae</taxon>
        <taxon>Lactiplantibacillus</taxon>
    </lineage>
</organism>
<evidence type="ECO:0000313" key="2">
    <source>
        <dbReference type="Proteomes" id="UP001597188"/>
    </source>
</evidence>